<proteinExistence type="predicted"/>
<protein>
    <submittedName>
        <fullName evidence="8">Sensor histidine kinase</fullName>
    </submittedName>
</protein>
<dbReference type="Gene3D" id="3.30.565.10">
    <property type="entry name" value="Histidine kinase-like ATPase, C-terminal domain"/>
    <property type="match status" value="1"/>
</dbReference>
<comment type="caution">
    <text evidence="8">The sequence shown here is derived from an EMBL/GenBank/DDBJ whole genome shotgun (WGS) entry which is preliminary data.</text>
</comment>
<feature type="region of interest" description="Disordered" evidence="4">
    <location>
        <begin position="315"/>
        <end position="360"/>
    </location>
</feature>
<keyword evidence="2 8" id="KW-0418">Kinase</keyword>
<dbReference type="Gene3D" id="1.20.5.1930">
    <property type="match status" value="1"/>
</dbReference>
<sequence length="360" mass="38684">MSSRSMTGGRDRISVPAALTTALWLVFLAPAVREALTGDHPVWVRVASVTTILVFGALYVALYGFLLTKRASPMTRRRSLMGLAGLLGLTVLNWFLIGPTAVGMLYYPVAWAGIALPILVSAPLIGGSVVVFFLAGMENPVPMSIGIVILGWAMILTQHYRYLGLREAETQNKLAILTERERLAHDMHDTVGQTLTAVTVKLQLAERLVDAAPEDARGEIAESRELTRRALNELRSVVAGLRESSLDFELSCAADILGAAGIRADLPAAPPVDEDVEKPMAWVVREATTNVVRHSRARICRVTVGPRRLVVADDGTGFRADPEPGGNGLSSMRSRVESSGGTFTVDSGENSGTTVEATWP</sequence>
<dbReference type="SUPFAM" id="SSF55874">
    <property type="entry name" value="ATPase domain of HSP90 chaperone/DNA topoisomerase II/histidine kinase"/>
    <property type="match status" value="1"/>
</dbReference>
<dbReference type="GO" id="GO:0016020">
    <property type="term" value="C:membrane"/>
    <property type="evidence" value="ECO:0007669"/>
    <property type="project" value="InterPro"/>
</dbReference>
<evidence type="ECO:0000259" key="6">
    <source>
        <dbReference type="Pfam" id="PF02518"/>
    </source>
</evidence>
<evidence type="ECO:0000256" key="2">
    <source>
        <dbReference type="ARBA" id="ARBA00022777"/>
    </source>
</evidence>
<keyword evidence="3" id="KW-0902">Two-component regulatory system</keyword>
<evidence type="ECO:0000256" key="4">
    <source>
        <dbReference type="SAM" id="MobiDB-lite"/>
    </source>
</evidence>
<dbReference type="EMBL" id="JAEIOS010000009">
    <property type="protein sequence ID" value="MBI8988248.1"/>
    <property type="molecule type" value="Genomic_DNA"/>
</dbReference>
<gene>
    <name evidence="8" type="ORF">JDV75_00505</name>
</gene>
<dbReference type="Pfam" id="PF07730">
    <property type="entry name" value="HisKA_3"/>
    <property type="match status" value="1"/>
</dbReference>
<feature type="transmembrane region" description="Helical" evidence="5">
    <location>
        <begin position="109"/>
        <end position="134"/>
    </location>
</feature>
<dbReference type="RefSeq" id="WP_198737312.1">
    <property type="nucleotide sequence ID" value="NZ_JAEIOS010000009.1"/>
</dbReference>
<evidence type="ECO:0000256" key="5">
    <source>
        <dbReference type="SAM" id="Phobius"/>
    </source>
</evidence>
<feature type="compositionally biased region" description="Polar residues" evidence="4">
    <location>
        <begin position="329"/>
        <end position="360"/>
    </location>
</feature>
<evidence type="ECO:0000256" key="3">
    <source>
        <dbReference type="ARBA" id="ARBA00023012"/>
    </source>
</evidence>
<dbReference type="PANTHER" id="PTHR24421">
    <property type="entry name" value="NITRATE/NITRITE SENSOR PROTEIN NARX-RELATED"/>
    <property type="match status" value="1"/>
</dbReference>
<dbReference type="CDD" id="cd16917">
    <property type="entry name" value="HATPase_UhpB-NarQ-NarX-like"/>
    <property type="match status" value="1"/>
</dbReference>
<dbReference type="Proteomes" id="UP000645966">
    <property type="component" value="Unassembled WGS sequence"/>
</dbReference>
<keyword evidence="5" id="KW-1133">Transmembrane helix</keyword>
<dbReference type="InterPro" id="IPR050482">
    <property type="entry name" value="Sensor_HK_TwoCompSys"/>
</dbReference>
<dbReference type="InterPro" id="IPR036890">
    <property type="entry name" value="HATPase_C_sf"/>
</dbReference>
<dbReference type="Pfam" id="PF02518">
    <property type="entry name" value="HATPase_c"/>
    <property type="match status" value="1"/>
</dbReference>
<keyword evidence="5" id="KW-0812">Transmembrane</keyword>
<evidence type="ECO:0000313" key="8">
    <source>
        <dbReference type="EMBL" id="MBI8988248.1"/>
    </source>
</evidence>
<organism evidence="8 9">
    <name type="scientific">Corynebacterium meridianum</name>
    <dbReference type="NCBI Taxonomy" id="2765363"/>
    <lineage>
        <taxon>Bacteria</taxon>
        <taxon>Bacillati</taxon>
        <taxon>Actinomycetota</taxon>
        <taxon>Actinomycetes</taxon>
        <taxon>Mycobacteriales</taxon>
        <taxon>Corynebacteriaceae</taxon>
        <taxon>Corynebacterium</taxon>
    </lineage>
</organism>
<dbReference type="GO" id="GO:0000155">
    <property type="term" value="F:phosphorelay sensor kinase activity"/>
    <property type="evidence" value="ECO:0007669"/>
    <property type="project" value="InterPro"/>
</dbReference>
<keyword evidence="1" id="KW-0808">Transferase</keyword>
<feature type="domain" description="Signal transduction histidine kinase subgroup 3 dimerisation and phosphoacceptor" evidence="7">
    <location>
        <begin position="179"/>
        <end position="245"/>
    </location>
</feature>
<keyword evidence="5" id="KW-0472">Membrane</keyword>
<accession>A0A934I6P7</accession>
<keyword evidence="9" id="KW-1185">Reference proteome</keyword>
<dbReference type="InterPro" id="IPR011712">
    <property type="entry name" value="Sig_transdc_His_kin_sub3_dim/P"/>
</dbReference>
<name>A0A934I6P7_9CORY</name>
<evidence type="ECO:0000313" key="9">
    <source>
        <dbReference type="Proteomes" id="UP000645966"/>
    </source>
</evidence>
<dbReference type="PANTHER" id="PTHR24421:SF63">
    <property type="entry name" value="SENSOR HISTIDINE KINASE DESK"/>
    <property type="match status" value="1"/>
</dbReference>
<evidence type="ECO:0000259" key="7">
    <source>
        <dbReference type="Pfam" id="PF07730"/>
    </source>
</evidence>
<evidence type="ECO:0000256" key="1">
    <source>
        <dbReference type="ARBA" id="ARBA00022679"/>
    </source>
</evidence>
<dbReference type="GO" id="GO:0046983">
    <property type="term" value="F:protein dimerization activity"/>
    <property type="evidence" value="ECO:0007669"/>
    <property type="project" value="InterPro"/>
</dbReference>
<reference evidence="8" key="1">
    <citation type="submission" date="2020-12" db="EMBL/GenBank/DDBJ databases">
        <title>Genome public.</title>
        <authorList>
            <person name="Sun Q."/>
        </authorList>
    </citation>
    <scope>NUCLEOTIDE SEQUENCE</scope>
    <source>
        <strain evidence="8">CCM 8863</strain>
    </source>
</reference>
<dbReference type="InterPro" id="IPR003594">
    <property type="entry name" value="HATPase_dom"/>
</dbReference>
<feature type="transmembrane region" description="Helical" evidence="5">
    <location>
        <begin position="43"/>
        <end position="67"/>
    </location>
</feature>
<feature type="transmembrane region" description="Helical" evidence="5">
    <location>
        <begin position="141"/>
        <end position="160"/>
    </location>
</feature>
<feature type="transmembrane region" description="Helical" evidence="5">
    <location>
        <begin position="79"/>
        <end position="97"/>
    </location>
</feature>
<dbReference type="AlphaFoldDB" id="A0A934I6P7"/>
<feature type="domain" description="Histidine kinase/HSP90-like ATPase" evidence="6">
    <location>
        <begin position="278"/>
        <end position="360"/>
    </location>
</feature>